<dbReference type="RefSeq" id="WP_344734228.1">
    <property type="nucleotide sequence ID" value="NZ_BAAAZH010000023.1"/>
</dbReference>
<comment type="caution">
    <text evidence="1">The sequence shown here is derived from an EMBL/GenBank/DDBJ whole genome shotgun (WGS) entry which is preliminary data.</text>
</comment>
<dbReference type="Proteomes" id="UP001501495">
    <property type="component" value="Unassembled WGS sequence"/>
</dbReference>
<name>A0ABP7XP91_9ACTN</name>
<evidence type="ECO:0000313" key="1">
    <source>
        <dbReference type="EMBL" id="GAA4123193.1"/>
    </source>
</evidence>
<keyword evidence="2" id="KW-1185">Reference proteome</keyword>
<evidence type="ECO:0000313" key="2">
    <source>
        <dbReference type="Proteomes" id="UP001501495"/>
    </source>
</evidence>
<dbReference type="EMBL" id="BAAAZH010000023">
    <property type="protein sequence ID" value="GAA4123193.1"/>
    <property type="molecule type" value="Genomic_DNA"/>
</dbReference>
<accession>A0ABP7XP91</accession>
<reference evidence="2" key="1">
    <citation type="journal article" date="2019" name="Int. J. Syst. Evol. Microbiol.">
        <title>The Global Catalogue of Microorganisms (GCM) 10K type strain sequencing project: providing services to taxonomists for standard genome sequencing and annotation.</title>
        <authorList>
            <consortium name="The Broad Institute Genomics Platform"/>
            <consortium name="The Broad Institute Genome Sequencing Center for Infectious Disease"/>
            <person name="Wu L."/>
            <person name="Ma J."/>
        </authorList>
    </citation>
    <scope>NUCLEOTIDE SEQUENCE [LARGE SCALE GENOMIC DNA]</scope>
    <source>
        <strain evidence="2">JCM 16703</strain>
    </source>
</reference>
<proteinExistence type="predicted"/>
<sequence length="69" mass="7274">MRTFELHRDTDVSGISGTGVVAEGVEFSDGTAVVRWVVGEHQSTVVWPSLASVEAIHGHGGATRVVMTP</sequence>
<gene>
    <name evidence="1" type="ORF">GCM10022215_29600</name>
</gene>
<protein>
    <submittedName>
        <fullName evidence="1">Uncharacterized protein</fullName>
    </submittedName>
</protein>
<organism evidence="1 2">
    <name type="scientific">Nocardioides fonticola</name>
    <dbReference type="NCBI Taxonomy" id="450363"/>
    <lineage>
        <taxon>Bacteria</taxon>
        <taxon>Bacillati</taxon>
        <taxon>Actinomycetota</taxon>
        <taxon>Actinomycetes</taxon>
        <taxon>Propionibacteriales</taxon>
        <taxon>Nocardioidaceae</taxon>
        <taxon>Nocardioides</taxon>
    </lineage>
</organism>